<organism evidence="2 3">
    <name type="scientific">Vitrella brassicaformis (strain CCMP3155)</name>
    <dbReference type="NCBI Taxonomy" id="1169540"/>
    <lineage>
        <taxon>Eukaryota</taxon>
        <taxon>Sar</taxon>
        <taxon>Alveolata</taxon>
        <taxon>Colpodellida</taxon>
        <taxon>Vitrellaceae</taxon>
        <taxon>Vitrella</taxon>
    </lineage>
</organism>
<name>A0A0G4EIE1_VITBC</name>
<dbReference type="InParanoid" id="A0A0G4EIE1"/>
<dbReference type="Proteomes" id="UP000041254">
    <property type="component" value="Unassembled WGS sequence"/>
</dbReference>
<gene>
    <name evidence="2" type="ORF">Vbra_4989</name>
</gene>
<dbReference type="AlphaFoldDB" id="A0A0G4EIE1"/>
<protein>
    <submittedName>
        <fullName evidence="2">Uncharacterized protein</fullName>
    </submittedName>
</protein>
<dbReference type="VEuPathDB" id="CryptoDB:Vbra_4989"/>
<proteinExistence type="predicted"/>
<keyword evidence="3" id="KW-1185">Reference proteome</keyword>
<evidence type="ECO:0000313" key="2">
    <source>
        <dbReference type="EMBL" id="CEL95751.1"/>
    </source>
</evidence>
<feature type="compositionally biased region" description="Basic and acidic residues" evidence="1">
    <location>
        <begin position="23"/>
        <end position="35"/>
    </location>
</feature>
<evidence type="ECO:0000313" key="3">
    <source>
        <dbReference type="Proteomes" id="UP000041254"/>
    </source>
</evidence>
<dbReference type="PhylomeDB" id="A0A0G4EIE1"/>
<feature type="region of interest" description="Disordered" evidence="1">
    <location>
        <begin position="1"/>
        <end position="35"/>
    </location>
</feature>
<sequence length="867" mass="95438">MSAAAAAGDDGWQASSAAAASDEDQRRAERERELRQTIADTPGLVDCITAFLPLHLLGLLSTTAWEHAAPTHTHLTIDSTNRNERSVWQRVPLALVTQWAKKFTQLTAITLRYPVGNVVGKALWRIDVFITVIELNTTTLRTIAFIEGVRLVKREMMTVGSRRQQRPLRQIAPLVPPPSLDSLTTITGLRFPHRALASRGWRMPSLQCVEQQGWRADELGSFISSSRSLQHVGGRLWGDGERWASVFELMPEAAAGRRGPLARLQSIGRIELRGNFDRVFHYACTTVDTLHAVLTSRGCTESLTQLVLLMSTRGEHPIRIDSRILPLLHSIESLHNSCCLPNAEIVFEASSRRLQGPTFDLSFLHADTFPSHPSLPLKMAIQAAARKATQLEYFISQHDLSHPSQAAIDIANTLTFDNVERVWVKDANGFVPPPGTPPPRHHRPPATVPKSQRAACREWSWWCGSLAQNPFDGWSSDKFPSIHNLVMRLSVPGNLESTSAAELIRDGISSVVDGVRGLKRLGLTVCGGKGVQEWLLYVTIASTDSALDIYSALGVSTARLLAEKMPRKIKEVCFETTVSPEGRRSVFEVLGVESEVDTVEVGRGWRGEVSLTDGPFDGWSSNKFPSIHNLVMHLSVPDELDPSAAAERIRDGISSIVDGVRGLKRLRLTVRGGKGVHKLLLSVTIASTDSELHIYSPLGVGTAQMLAEKMPGKVKEVKFETSVSPQDRRSVLKGLGVEREVTNVTVGDWLGQVSLADGLFDGWDSFPSIDNICMWLSVPKSLDPSAAAERIRDGISSIVDGVRGLRLLTLDVDMWGSEATRAAVEQLLPDTQVGTNCIITTHWDRLKEDRIVITCRSRGLRLSVERT</sequence>
<feature type="compositionally biased region" description="Low complexity" evidence="1">
    <location>
        <begin position="1"/>
        <end position="20"/>
    </location>
</feature>
<evidence type="ECO:0000256" key="1">
    <source>
        <dbReference type="SAM" id="MobiDB-lite"/>
    </source>
</evidence>
<reference evidence="2 3" key="1">
    <citation type="submission" date="2014-11" db="EMBL/GenBank/DDBJ databases">
        <authorList>
            <person name="Zhu J."/>
            <person name="Qi W."/>
            <person name="Song R."/>
        </authorList>
    </citation>
    <scope>NUCLEOTIDE SEQUENCE [LARGE SCALE GENOMIC DNA]</scope>
</reference>
<accession>A0A0G4EIE1</accession>
<dbReference type="EMBL" id="CDMY01000238">
    <property type="protein sequence ID" value="CEL95751.1"/>
    <property type="molecule type" value="Genomic_DNA"/>
</dbReference>